<feature type="transmembrane region" description="Helical" evidence="10">
    <location>
        <begin position="418"/>
        <end position="440"/>
    </location>
</feature>
<evidence type="ECO:0000313" key="14">
    <source>
        <dbReference type="Proteomes" id="UP000489600"/>
    </source>
</evidence>
<keyword evidence="7 10" id="KW-1133">Transmembrane helix</keyword>
<accession>A0A565B4G0</accession>
<evidence type="ECO:0000259" key="12">
    <source>
        <dbReference type="Pfam" id="PF22776"/>
    </source>
</evidence>
<dbReference type="NCBIfam" id="TIGR00794">
    <property type="entry name" value="kup"/>
    <property type="match status" value="1"/>
</dbReference>
<feature type="transmembrane region" description="Helical" evidence="10">
    <location>
        <begin position="217"/>
        <end position="239"/>
    </location>
</feature>
<keyword evidence="14" id="KW-1185">Reference proteome</keyword>
<evidence type="ECO:0000313" key="13">
    <source>
        <dbReference type="EMBL" id="VVA95994.1"/>
    </source>
</evidence>
<keyword evidence="9 10" id="KW-0472">Membrane</keyword>
<dbReference type="PANTHER" id="PTHR30540:SF83">
    <property type="entry name" value="K+ POTASSIUM TRANSPORTER"/>
    <property type="match status" value="1"/>
</dbReference>
<dbReference type="Pfam" id="PF22776">
    <property type="entry name" value="K_trans_C"/>
    <property type="match status" value="1"/>
</dbReference>
<dbReference type="GO" id="GO:0015079">
    <property type="term" value="F:potassium ion transmembrane transporter activity"/>
    <property type="evidence" value="ECO:0007669"/>
    <property type="project" value="UniProtKB-UniRule"/>
</dbReference>
<keyword evidence="8 10" id="KW-0406">Ion transport</keyword>
<sequence>MAESGVSPTRNPSQLSWVRNLILAYQSFGVVYGDISTSPLYVYPCTFIGKLHKHQNEEAVFGAFSLIFWTLTLLPLLKYFLVLLSADDDGEGGTFALYSLLCRHSKLSLLHNQQAADEELSAYNCGPSSEAGTSSLFKRILEKHKRLRTALLVVVLFGAAMVIGNGVLTPAISVLSSLSGLQATEKKLTDGELLLLVCVILVGLFALQHCGTHRVAFMFAPIVIIWLISILFVGLYNIIYWNPKIIHAISPLYIIKFFRVTGQDGWISLGGVLLSVTGTEAMFADLGHFTSVSIRLAFAVVVYPCLVVQYMGQAAFLSKNLGSIPNSFYNSVPDPVFWPVFVIASLAAIVGSQAVITTTFSIIKQCHALGCFPRVKVVHTLKHIYGQIYIPEINWILMILTLAIAIGFRETTFIGNAYGLACMIVMFITTFLMALVIVVVWQKSCFLAGLFLGTLWMVEGVYLSAALMKVPQGGWVSLVLAFIFMITMYVWRYGTRRKYSFDLHNKVSLKWLLGLGPSLGIVRVPGIGLVYSELATGVPAIFSHFVTNLPAFHKVVVFVCVKSVPVPHVPPEERFLIGRVCPKPYRMYRCIVRYGYKDIQREDGDFENQLIQSIAEFIQMEAGELQSLASESQSYDGRMAVLSSQKSLSSAILTVSEVEDIDFADPTRQSSKSMTLQSLRSVYEDEYPQGQVRRRAVRFRLMPPSRGMESSVREELMDLIGAKEAGVAYIMGHSYVKARKSSSWLKKLTIDIGYSFLRKNCRGPAVALNIPPISLIEVGMIYYV</sequence>
<dbReference type="InterPro" id="IPR053951">
    <property type="entry name" value="K_trans_N"/>
</dbReference>
<dbReference type="Proteomes" id="UP000489600">
    <property type="component" value="Unassembled WGS sequence"/>
</dbReference>
<evidence type="ECO:0000256" key="6">
    <source>
        <dbReference type="ARBA" id="ARBA00022958"/>
    </source>
</evidence>
<feature type="transmembrane region" description="Helical" evidence="10">
    <location>
        <begin position="149"/>
        <end position="173"/>
    </location>
</feature>
<feature type="transmembrane region" description="Helical" evidence="10">
    <location>
        <begin position="266"/>
        <end position="284"/>
    </location>
</feature>
<dbReference type="EMBL" id="CABITT030000003">
    <property type="protein sequence ID" value="VVA95994.1"/>
    <property type="molecule type" value="Genomic_DNA"/>
</dbReference>
<feature type="transmembrane region" description="Helical" evidence="10">
    <location>
        <begin position="336"/>
        <end position="363"/>
    </location>
</feature>
<keyword evidence="3" id="KW-0813">Transport</keyword>
<dbReference type="Pfam" id="PF02705">
    <property type="entry name" value="K_trans"/>
    <property type="match status" value="1"/>
</dbReference>
<feature type="transmembrane region" description="Helical" evidence="10">
    <location>
        <begin position="384"/>
        <end position="406"/>
    </location>
</feature>
<evidence type="ECO:0000256" key="7">
    <source>
        <dbReference type="ARBA" id="ARBA00022989"/>
    </source>
</evidence>
<feature type="domain" description="K+ potassium transporter C-terminal" evidence="12">
    <location>
        <begin position="525"/>
        <end position="782"/>
    </location>
</feature>
<dbReference type="InterPro" id="IPR053952">
    <property type="entry name" value="K_trans_C"/>
</dbReference>
<comment type="caution">
    <text evidence="13">The sequence shown here is derived from an EMBL/GenBank/DDBJ whole genome shotgun (WGS) entry which is preliminary data.</text>
</comment>
<dbReference type="OrthoDB" id="504708at2759"/>
<dbReference type="AlphaFoldDB" id="A0A565B4G0"/>
<comment type="function">
    <text evidence="10">Potassium transporter.</text>
</comment>
<evidence type="ECO:0000256" key="3">
    <source>
        <dbReference type="ARBA" id="ARBA00022448"/>
    </source>
</evidence>
<reference evidence="13" key="1">
    <citation type="submission" date="2019-07" db="EMBL/GenBank/DDBJ databases">
        <authorList>
            <person name="Dittberner H."/>
        </authorList>
    </citation>
    <scope>NUCLEOTIDE SEQUENCE [LARGE SCALE GENOMIC DNA]</scope>
</reference>
<evidence type="ECO:0000256" key="8">
    <source>
        <dbReference type="ARBA" id="ARBA00023065"/>
    </source>
</evidence>
<keyword evidence="6 10" id="KW-0630">Potassium</keyword>
<gene>
    <name evidence="13" type="ORF">ANE_LOCUS6439</name>
</gene>
<feature type="domain" description="K+ potassium transporter integral membrane" evidence="11">
    <location>
        <begin position="23"/>
        <end position="512"/>
    </location>
</feature>
<evidence type="ECO:0000256" key="2">
    <source>
        <dbReference type="ARBA" id="ARBA00008440"/>
    </source>
</evidence>
<feature type="transmembrane region" description="Helical" evidence="10">
    <location>
        <begin position="447"/>
        <end position="468"/>
    </location>
</feature>
<evidence type="ECO:0000259" key="11">
    <source>
        <dbReference type="Pfam" id="PF02705"/>
    </source>
</evidence>
<organism evidence="13 14">
    <name type="scientific">Arabis nemorensis</name>
    <dbReference type="NCBI Taxonomy" id="586526"/>
    <lineage>
        <taxon>Eukaryota</taxon>
        <taxon>Viridiplantae</taxon>
        <taxon>Streptophyta</taxon>
        <taxon>Embryophyta</taxon>
        <taxon>Tracheophyta</taxon>
        <taxon>Spermatophyta</taxon>
        <taxon>Magnoliopsida</taxon>
        <taxon>eudicotyledons</taxon>
        <taxon>Gunneridae</taxon>
        <taxon>Pentapetalae</taxon>
        <taxon>rosids</taxon>
        <taxon>malvids</taxon>
        <taxon>Brassicales</taxon>
        <taxon>Brassicaceae</taxon>
        <taxon>Arabideae</taxon>
        <taxon>Arabis</taxon>
    </lineage>
</organism>
<feature type="transmembrane region" description="Helical" evidence="10">
    <location>
        <begin position="193"/>
        <end position="210"/>
    </location>
</feature>
<comment type="subcellular location">
    <subcellularLocation>
        <location evidence="1">Cell membrane</location>
        <topology evidence="1">Multi-pass membrane protein</topology>
    </subcellularLocation>
    <subcellularLocation>
        <location evidence="10">Membrane</location>
        <topology evidence="10">Multi-pass membrane protein</topology>
    </subcellularLocation>
</comment>
<protein>
    <recommendedName>
        <fullName evidence="10">Potassium transporter</fullName>
    </recommendedName>
</protein>
<feature type="transmembrane region" description="Helical" evidence="10">
    <location>
        <begin position="296"/>
        <end position="316"/>
    </location>
</feature>
<keyword evidence="4 10" id="KW-0633">Potassium transport</keyword>
<evidence type="ECO:0000256" key="10">
    <source>
        <dbReference type="RuleBase" id="RU321113"/>
    </source>
</evidence>
<comment type="similarity">
    <text evidence="2 10">Belongs to the HAK/KUP transporter (TC 2.A.72.3) family.</text>
</comment>
<name>A0A565B4G0_9BRAS</name>
<evidence type="ECO:0000256" key="9">
    <source>
        <dbReference type="ARBA" id="ARBA00023136"/>
    </source>
</evidence>
<dbReference type="PANTHER" id="PTHR30540">
    <property type="entry name" value="OSMOTIC STRESS POTASSIUM TRANSPORTER"/>
    <property type="match status" value="1"/>
</dbReference>
<feature type="transmembrane region" description="Helical" evidence="10">
    <location>
        <begin position="474"/>
        <end position="491"/>
    </location>
</feature>
<evidence type="ECO:0000256" key="4">
    <source>
        <dbReference type="ARBA" id="ARBA00022538"/>
    </source>
</evidence>
<feature type="transmembrane region" description="Helical" evidence="10">
    <location>
        <begin position="511"/>
        <end position="531"/>
    </location>
</feature>
<dbReference type="InterPro" id="IPR003855">
    <property type="entry name" value="K+_transporter"/>
</dbReference>
<proteinExistence type="inferred from homology"/>
<feature type="transmembrane region" description="Helical" evidence="10">
    <location>
        <begin position="59"/>
        <end position="77"/>
    </location>
</feature>
<dbReference type="GO" id="GO:0005886">
    <property type="term" value="C:plasma membrane"/>
    <property type="evidence" value="ECO:0007669"/>
    <property type="project" value="UniProtKB-SubCell"/>
</dbReference>
<evidence type="ECO:0000256" key="1">
    <source>
        <dbReference type="ARBA" id="ARBA00004651"/>
    </source>
</evidence>
<keyword evidence="5 10" id="KW-0812">Transmembrane</keyword>
<evidence type="ECO:0000256" key="5">
    <source>
        <dbReference type="ARBA" id="ARBA00022692"/>
    </source>
</evidence>